<gene>
    <name evidence="1" type="ORF">FYJ69_07670</name>
</gene>
<dbReference type="EMBL" id="VUND01000002">
    <property type="protein sequence ID" value="MST60788.1"/>
    <property type="molecule type" value="Genomic_DNA"/>
</dbReference>
<dbReference type="Proteomes" id="UP000434342">
    <property type="component" value="Unassembled WGS sequence"/>
</dbReference>
<comment type="caution">
    <text evidence="1">The sequence shown here is derived from an EMBL/GenBank/DDBJ whole genome shotgun (WGS) entry which is preliminary data.</text>
</comment>
<dbReference type="AlphaFoldDB" id="A0A6N7WVJ5"/>
<proteinExistence type="predicted"/>
<reference evidence="1 2" key="1">
    <citation type="submission" date="2019-08" db="EMBL/GenBank/DDBJ databases">
        <title>In-depth cultivation of the pig gut microbiome towards novel bacterial diversity and tailored functional studies.</title>
        <authorList>
            <person name="Wylensek D."/>
            <person name="Hitch T.C.A."/>
            <person name="Clavel T."/>
        </authorList>
    </citation>
    <scope>NUCLEOTIDE SEQUENCE [LARGE SCALE GENOMIC DNA]</scope>
    <source>
        <strain evidence="1 2">WB01_CNA04</strain>
    </source>
</reference>
<dbReference type="PROSITE" id="PS51257">
    <property type="entry name" value="PROKAR_LIPOPROTEIN"/>
    <property type="match status" value="1"/>
</dbReference>
<evidence type="ECO:0000313" key="1">
    <source>
        <dbReference type="EMBL" id="MST60788.1"/>
    </source>
</evidence>
<dbReference type="RefSeq" id="WP_154541555.1">
    <property type="nucleotide sequence ID" value="NZ_VUND01000002.1"/>
</dbReference>
<sequence>MEETIEKTGTRTRPAIALIVLALVASLLLSACSSSDGTWITQVPGNPDDYITITIDGSDATMTYHDGDDAAAITGVASDGVLTFKTGLDSISCTYHIDESGHLVLESGGETISMDRK</sequence>
<name>A0A6N7WVJ5_9ACTN</name>
<accession>A0A6N7WVJ5</accession>
<evidence type="ECO:0000313" key="2">
    <source>
        <dbReference type="Proteomes" id="UP000434342"/>
    </source>
</evidence>
<protein>
    <submittedName>
        <fullName evidence="1">Uncharacterized protein</fullName>
    </submittedName>
</protein>
<organism evidence="1 2">
    <name type="scientific">Parafannyhessea umbonata</name>
    <dbReference type="NCBI Taxonomy" id="604330"/>
    <lineage>
        <taxon>Bacteria</taxon>
        <taxon>Bacillati</taxon>
        <taxon>Actinomycetota</taxon>
        <taxon>Coriobacteriia</taxon>
        <taxon>Coriobacteriales</taxon>
        <taxon>Atopobiaceae</taxon>
        <taxon>Parafannyhessea</taxon>
    </lineage>
</organism>